<feature type="domain" description="DNA helicase Pif1-like 2B" evidence="2">
    <location>
        <begin position="205"/>
        <end position="250"/>
    </location>
</feature>
<dbReference type="STRING" id="35722.A0A0B7NK28"/>
<evidence type="ECO:0000313" key="3">
    <source>
        <dbReference type="EMBL" id="CEP15859.1"/>
    </source>
</evidence>
<dbReference type="EMBL" id="LN732700">
    <property type="protein sequence ID" value="CEP15859.1"/>
    <property type="molecule type" value="Genomic_DNA"/>
</dbReference>
<sequence length="271" mass="30607">MVPLTYKFSLTRTSSALNRKRQEFDTRAFHNMNSNRLEGTRNRHYVDTNDLQPGATGEVFQARTVDNVHIRSSFHITIPRPANDHYSSINHLVARPYNNCSIAWRHIKGFAIGRAGSSSFEDLRTTHSLDGLISKVYPYQDLARAINNPSFFFESAILTTRNNIVDKLNQKRLDLLPGEEITSHSADTADTSNEENDEVHPVSSEYLDSLNPGNFPPANLRLKRGCIIVLLPNINPKIRLCNGTRLIVNEIGAYILKVSVSNYVNDEVEQI</sequence>
<protein>
    <recommendedName>
        <fullName evidence="2">DNA helicase Pif1-like 2B domain-containing protein</fullName>
    </recommendedName>
</protein>
<name>A0A0B7NK28_9FUNG</name>
<proteinExistence type="predicted"/>
<dbReference type="InterPro" id="IPR049163">
    <property type="entry name" value="Pif1-like_2B_dom"/>
</dbReference>
<accession>A0A0B7NK28</accession>
<evidence type="ECO:0000259" key="2">
    <source>
        <dbReference type="Pfam" id="PF21530"/>
    </source>
</evidence>
<gene>
    <name evidence="3" type="primary">PARPA_10103.1 scaffold 39588</name>
</gene>
<keyword evidence="4" id="KW-1185">Reference proteome</keyword>
<dbReference type="PANTHER" id="PTHR10492:SF57">
    <property type="entry name" value="ATP-DEPENDENT DNA HELICASE"/>
    <property type="match status" value="1"/>
</dbReference>
<dbReference type="AlphaFoldDB" id="A0A0B7NK28"/>
<dbReference type="Proteomes" id="UP000054107">
    <property type="component" value="Unassembled WGS sequence"/>
</dbReference>
<dbReference type="SUPFAM" id="SSF52540">
    <property type="entry name" value="P-loop containing nucleoside triphosphate hydrolases"/>
    <property type="match status" value="1"/>
</dbReference>
<dbReference type="InterPro" id="IPR027417">
    <property type="entry name" value="P-loop_NTPase"/>
</dbReference>
<evidence type="ECO:0000313" key="4">
    <source>
        <dbReference type="Proteomes" id="UP000054107"/>
    </source>
</evidence>
<organism evidence="3 4">
    <name type="scientific">Parasitella parasitica</name>
    <dbReference type="NCBI Taxonomy" id="35722"/>
    <lineage>
        <taxon>Eukaryota</taxon>
        <taxon>Fungi</taxon>
        <taxon>Fungi incertae sedis</taxon>
        <taxon>Mucoromycota</taxon>
        <taxon>Mucoromycotina</taxon>
        <taxon>Mucoromycetes</taxon>
        <taxon>Mucorales</taxon>
        <taxon>Mucorineae</taxon>
        <taxon>Mucoraceae</taxon>
        <taxon>Parasitella</taxon>
    </lineage>
</organism>
<reference evidence="3 4" key="1">
    <citation type="submission" date="2014-09" db="EMBL/GenBank/DDBJ databases">
        <authorList>
            <person name="Ellenberger Sabrina"/>
        </authorList>
    </citation>
    <scope>NUCLEOTIDE SEQUENCE [LARGE SCALE GENOMIC DNA]</scope>
    <source>
        <strain evidence="3 4">CBS 412.66</strain>
    </source>
</reference>
<feature type="region of interest" description="Disordered" evidence="1">
    <location>
        <begin position="179"/>
        <end position="208"/>
    </location>
</feature>
<dbReference type="OrthoDB" id="1734998at2759"/>
<dbReference type="Pfam" id="PF21530">
    <property type="entry name" value="Pif1_2B_dom"/>
    <property type="match status" value="1"/>
</dbReference>
<dbReference type="PANTHER" id="PTHR10492">
    <property type="match status" value="1"/>
</dbReference>
<evidence type="ECO:0000256" key="1">
    <source>
        <dbReference type="SAM" id="MobiDB-lite"/>
    </source>
</evidence>